<dbReference type="PANTHER" id="PTHR30015:SF7">
    <property type="entry name" value="TYPE IV METHYL-DIRECTED RESTRICTION ENZYME ECOKMRR"/>
    <property type="match status" value="1"/>
</dbReference>
<feature type="transmembrane region" description="Helical" evidence="1">
    <location>
        <begin position="59"/>
        <end position="88"/>
    </location>
</feature>
<keyword evidence="3" id="KW-0614">Plasmid</keyword>
<name>A0A024ELT8_9PSED</name>
<dbReference type="EMBL" id="CP005961">
    <property type="protein sequence ID" value="AHZ73576.1"/>
    <property type="molecule type" value="Genomic_DNA"/>
</dbReference>
<dbReference type="InterPro" id="IPR011335">
    <property type="entry name" value="Restrct_endonuc-II-like"/>
</dbReference>
<dbReference type="AlphaFoldDB" id="A0A024ELT8"/>
<dbReference type="Pfam" id="PF04471">
    <property type="entry name" value="Mrr_cat"/>
    <property type="match status" value="1"/>
</dbReference>
<evidence type="ECO:0000256" key="1">
    <source>
        <dbReference type="SAM" id="Phobius"/>
    </source>
</evidence>
<organism evidence="3 4">
    <name type="scientific">Pseudomonas mandelii JR-1</name>
    <dbReference type="NCBI Taxonomy" id="1147786"/>
    <lineage>
        <taxon>Bacteria</taxon>
        <taxon>Pseudomonadati</taxon>
        <taxon>Pseudomonadota</taxon>
        <taxon>Gammaproteobacteria</taxon>
        <taxon>Pseudomonadales</taxon>
        <taxon>Pseudomonadaceae</taxon>
        <taxon>Pseudomonas</taxon>
    </lineage>
</organism>
<sequence>MAYRRRTSTLDDLLKVAMKMPLWANLLIAGGSFVTLRYYGGSELPTMGVVQTGHLAESIGFYILRLAAFIGQFVIPPIFLLGGVLGWIQRTIRARKFRSISRSSQPGVLIRDLAWDQFEQMVGEALRRQGYSVNETAKGADGGIDLELRRGGELFLVQCKQWRAEKVSVQVVRELYGVMSARGAAGGFVVTSGVFTKDAWKFAKGTSVRLIDGNRLIEWFGQVPAGEQNPTTISGTSAAVLGDVTAVPGGNQELDGDQAMLMEKAKQLCPRCGGGMTPRFSRSNNQGISNNVFLGCLNFPACRGTRTLVD</sequence>
<dbReference type="InterPro" id="IPR007560">
    <property type="entry name" value="Restrct_endonuc_IV_Mrr"/>
</dbReference>
<dbReference type="RefSeq" id="WP_010466306.1">
    <property type="nucleotide sequence ID" value="NZ_CP005961.1"/>
</dbReference>
<reference evidence="3 4" key="1">
    <citation type="journal article" date="2012" name="J. Bacteriol.">
        <title>Genome sequence of cold-adapted Pseudomonas mandelii strain JR-1.</title>
        <authorList>
            <person name="Jang S.H."/>
            <person name="Kim J."/>
            <person name="Kim J."/>
            <person name="Hong S."/>
            <person name="Lee C."/>
        </authorList>
    </citation>
    <scope>NUCLEOTIDE SEQUENCE [LARGE SCALE GENOMIC DNA]</scope>
    <source>
        <strain evidence="3 4">JR-1</strain>
        <plasmid evidence="4">Plasmid</plasmid>
    </source>
</reference>
<feature type="domain" description="Restriction endonuclease type IV Mrr" evidence="2">
    <location>
        <begin position="111"/>
        <end position="219"/>
    </location>
</feature>
<keyword evidence="1" id="KW-0812">Transmembrane</keyword>
<feature type="transmembrane region" description="Helical" evidence="1">
    <location>
        <begin position="21"/>
        <end position="39"/>
    </location>
</feature>
<gene>
    <name evidence="3" type="ORF">OU5_P0324</name>
</gene>
<dbReference type="InterPro" id="IPR052906">
    <property type="entry name" value="Type_IV_Methyl-Rstrct_Enzyme"/>
</dbReference>
<evidence type="ECO:0000313" key="3">
    <source>
        <dbReference type="EMBL" id="AHZ73576.1"/>
    </source>
</evidence>
<dbReference type="Proteomes" id="UP000026913">
    <property type="component" value="Plasmid unnamed"/>
</dbReference>
<dbReference type="GO" id="GO:0009307">
    <property type="term" value="P:DNA restriction-modification system"/>
    <property type="evidence" value="ECO:0007669"/>
    <property type="project" value="InterPro"/>
</dbReference>
<dbReference type="OrthoDB" id="5782056at2"/>
<dbReference type="GO" id="GO:0003677">
    <property type="term" value="F:DNA binding"/>
    <property type="evidence" value="ECO:0007669"/>
    <property type="project" value="InterPro"/>
</dbReference>
<evidence type="ECO:0000259" key="2">
    <source>
        <dbReference type="Pfam" id="PF04471"/>
    </source>
</evidence>
<accession>A0A024ELT8</accession>
<dbReference type="GO" id="GO:0015666">
    <property type="term" value="F:restriction endodeoxyribonuclease activity"/>
    <property type="evidence" value="ECO:0007669"/>
    <property type="project" value="TreeGrafter"/>
</dbReference>
<dbReference type="Gene3D" id="3.40.1350.10">
    <property type="match status" value="1"/>
</dbReference>
<geneLocation type="plasmid" evidence="4"/>
<dbReference type="SUPFAM" id="SSF57783">
    <property type="entry name" value="Zinc beta-ribbon"/>
    <property type="match status" value="1"/>
</dbReference>
<keyword evidence="1" id="KW-0472">Membrane</keyword>
<keyword evidence="1" id="KW-1133">Transmembrane helix</keyword>
<dbReference type="InterPro" id="IPR011856">
    <property type="entry name" value="tRNA_endonuc-like_dom_sf"/>
</dbReference>
<evidence type="ECO:0000313" key="4">
    <source>
        <dbReference type="Proteomes" id="UP000026913"/>
    </source>
</evidence>
<dbReference type="SUPFAM" id="SSF52980">
    <property type="entry name" value="Restriction endonuclease-like"/>
    <property type="match status" value="1"/>
</dbReference>
<dbReference type="Gene3D" id="3.30.65.10">
    <property type="entry name" value="Bacterial Topoisomerase I, domain 1"/>
    <property type="match status" value="1"/>
</dbReference>
<proteinExistence type="predicted"/>
<dbReference type="PANTHER" id="PTHR30015">
    <property type="entry name" value="MRR RESTRICTION SYSTEM PROTEIN"/>
    <property type="match status" value="1"/>
</dbReference>
<dbReference type="KEGG" id="pman:OU5_P0324"/>
<dbReference type="HOGENOM" id="CLU_050636_0_0_6"/>
<protein>
    <recommendedName>
        <fullName evidence="2">Restriction endonuclease type IV Mrr domain-containing protein</fullName>
    </recommendedName>
</protein>